<keyword evidence="11" id="KW-1185">Reference proteome</keyword>
<dbReference type="PANTHER" id="PTHR37984">
    <property type="entry name" value="PROTEIN CBG26694"/>
    <property type="match status" value="1"/>
</dbReference>
<dbReference type="GO" id="GO:0004519">
    <property type="term" value="F:endonuclease activity"/>
    <property type="evidence" value="ECO:0007669"/>
    <property type="project" value="UniProtKB-KW"/>
</dbReference>
<keyword evidence="1" id="KW-0645">Protease</keyword>
<evidence type="ECO:0000256" key="5">
    <source>
        <dbReference type="ARBA" id="ARBA00022759"/>
    </source>
</evidence>
<keyword evidence="6" id="KW-0378">Hydrolase</keyword>
<evidence type="ECO:0000256" key="2">
    <source>
        <dbReference type="ARBA" id="ARBA00022679"/>
    </source>
</evidence>
<dbReference type="GO" id="GO:0003964">
    <property type="term" value="F:RNA-directed DNA polymerase activity"/>
    <property type="evidence" value="ECO:0007669"/>
    <property type="project" value="UniProtKB-KW"/>
</dbReference>
<gene>
    <name evidence="10" type="ORF">L3X38_030381</name>
</gene>
<dbReference type="PANTHER" id="PTHR37984:SF5">
    <property type="entry name" value="PROTEIN NYNRIN-LIKE"/>
    <property type="match status" value="1"/>
</dbReference>
<dbReference type="InterPro" id="IPR041577">
    <property type="entry name" value="RT_RNaseH_2"/>
</dbReference>
<evidence type="ECO:0000256" key="6">
    <source>
        <dbReference type="ARBA" id="ARBA00022801"/>
    </source>
</evidence>
<feature type="domain" description="Reverse transcriptase/retrotransposon-derived protein RNase H-like" evidence="9">
    <location>
        <begin position="59"/>
        <end position="131"/>
    </location>
</feature>
<name>A0AAD4YTX8_PRUDU</name>
<dbReference type="InterPro" id="IPR050951">
    <property type="entry name" value="Retrovirus_Pol_polyprotein"/>
</dbReference>
<evidence type="ECO:0000256" key="8">
    <source>
        <dbReference type="ARBA" id="ARBA00023268"/>
    </source>
</evidence>
<dbReference type="Proteomes" id="UP001054821">
    <property type="component" value="Chromosome 6"/>
</dbReference>
<dbReference type="InterPro" id="IPR043502">
    <property type="entry name" value="DNA/RNA_pol_sf"/>
</dbReference>
<dbReference type="SUPFAM" id="SSF56672">
    <property type="entry name" value="DNA/RNA polymerases"/>
    <property type="match status" value="1"/>
</dbReference>
<evidence type="ECO:0000259" key="9">
    <source>
        <dbReference type="Pfam" id="PF17919"/>
    </source>
</evidence>
<comment type="caution">
    <text evidence="10">The sequence shown here is derived from an EMBL/GenBank/DDBJ whole genome shotgun (WGS) entry which is preliminary data.</text>
</comment>
<proteinExistence type="predicted"/>
<dbReference type="Gene3D" id="3.10.10.10">
    <property type="entry name" value="HIV Type 1 Reverse Transcriptase, subunit A, domain 1"/>
    <property type="match status" value="1"/>
</dbReference>
<evidence type="ECO:0000256" key="4">
    <source>
        <dbReference type="ARBA" id="ARBA00022722"/>
    </source>
</evidence>
<keyword evidence="3" id="KW-0548">Nucleotidyltransferase</keyword>
<sequence length="132" mass="15079">MFDMLAVAKVFSKIDLQSGYHQIRIKPGDKWKTAFKTREGLYEWLVMLFGLSNAPSTFIREAVQCPVLVIPNFEKIFEVDCDASHVSIGGALSQEGHPVAFFSDKLNTAKKEYSTYDLEFYSIVQALRFWQS</sequence>
<dbReference type="Pfam" id="PF17919">
    <property type="entry name" value="RT_RNaseH_2"/>
    <property type="match status" value="1"/>
</dbReference>
<keyword evidence="7" id="KW-0695">RNA-directed DNA polymerase</keyword>
<evidence type="ECO:0000313" key="11">
    <source>
        <dbReference type="Proteomes" id="UP001054821"/>
    </source>
</evidence>
<dbReference type="AlphaFoldDB" id="A0AAD4YTX8"/>
<keyword evidence="8" id="KW-0511">Multifunctional enzyme</keyword>
<dbReference type="GO" id="GO:0006508">
    <property type="term" value="P:proteolysis"/>
    <property type="evidence" value="ECO:0007669"/>
    <property type="project" value="UniProtKB-KW"/>
</dbReference>
<dbReference type="CDD" id="cd01647">
    <property type="entry name" value="RT_LTR"/>
    <property type="match status" value="1"/>
</dbReference>
<reference evidence="10 11" key="1">
    <citation type="journal article" date="2022" name="G3 (Bethesda)">
        <title>Whole-genome sequence and methylome profiling of the almond [Prunus dulcis (Mill.) D.A. Webb] cultivar 'Nonpareil'.</title>
        <authorList>
            <person name="D'Amico-Willman K.M."/>
            <person name="Ouma W.Z."/>
            <person name="Meulia T."/>
            <person name="Sideli G.M."/>
            <person name="Gradziel T.M."/>
            <person name="Fresnedo-Ramirez J."/>
        </authorList>
    </citation>
    <scope>NUCLEOTIDE SEQUENCE [LARGE SCALE GENOMIC DNA]</scope>
    <source>
        <strain evidence="10">Clone GOH B32 T37-40</strain>
    </source>
</reference>
<accession>A0AAD4YTX8</accession>
<dbReference type="EMBL" id="JAJFAZ020000006">
    <property type="protein sequence ID" value="KAI5321310.1"/>
    <property type="molecule type" value="Genomic_DNA"/>
</dbReference>
<keyword evidence="2" id="KW-0808">Transferase</keyword>
<keyword evidence="5" id="KW-0255">Endonuclease</keyword>
<organism evidence="10 11">
    <name type="scientific">Prunus dulcis</name>
    <name type="common">Almond</name>
    <name type="synonym">Amygdalus dulcis</name>
    <dbReference type="NCBI Taxonomy" id="3755"/>
    <lineage>
        <taxon>Eukaryota</taxon>
        <taxon>Viridiplantae</taxon>
        <taxon>Streptophyta</taxon>
        <taxon>Embryophyta</taxon>
        <taxon>Tracheophyta</taxon>
        <taxon>Spermatophyta</taxon>
        <taxon>Magnoliopsida</taxon>
        <taxon>eudicotyledons</taxon>
        <taxon>Gunneridae</taxon>
        <taxon>Pentapetalae</taxon>
        <taxon>rosids</taxon>
        <taxon>fabids</taxon>
        <taxon>Rosales</taxon>
        <taxon>Rosaceae</taxon>
        <taxon>Amygdaloideae</taxon>
        <taxon>Amygdaleae</taxon>
        <taxon>Prunus</taxon>
    </lineage>
</organism>
<keyword evidence="4" id="KW-0540">Nuclease</keyword>
<evidence type="ECO:0000256" key="1">
    <source>
        <dbReference type="ARBA" id="ARBA00022670"/>
    </source>
</evidence>
<dbReference type="Gene3D" id="3.30.70.270">
    <property type="match status" value="1"/>
</dbReference>
<dbReference type="FunFam" id="3.10.10.10:FF:000007">
    <property type="entry name" value="Retrovirus-related Pol polyprotein from transposon 17.6-like Protein"/>
    <property type="match status" value="1"/>
</dbReference>
<protein>
    <recommendedName>
        <fullName evidence="9">Reverse transcriptase/retrotransposon-derived protein RNase H-like domain-containing protein</fullName>
    </recommendedName>
</protein>
<dbReference type="GO" id="GO:0008233">
    <property type="term" value="F:peptidase activity"/>
    <property type="evidence" value="ECO:0007669"/>
    <property type="project" value="UniProtKB-KW"/>
</dbReference>
<dbReference type="InterPro" id="IPR043128">
    <property type="entry name" value="Rev_trsase/Diguanyl_cyclase"/>
</dbReference>
<evidence type="ECO:0000256" key="3">
    <source>
        <dbReference type="ARBA" id="ARBA00022695"/>
    </source>
</evidence>
<evidence type="ECO:0000313" key="10">
    <source>
        <dbReference type="EMBL" id="KAI5321310.1"/>
    </source>
</evidence>
<evidence type="ECO:0000256" key="7">
    <source>
        <dbReference type="ARBA" id="ARBA00022918"/>
    </source>
</evidence>